<name>A0A4V2YYK3_9FLAO</name>
<keyword evidence="1" id="KW-0472">Membrane</keyword>
<keyword evidence="1" id="KW-0812">Transmembrane</keyword>
<evidence type="ECO:0000256" key="1">
    <source>
        <dbReference type="SAM" id="Phobius"/>
    </source>
</evidence>
<reference evidence="2 3" key="1">
    <citation type="submission" date="2019-03" db="EMBL/GenBank/DDBJ databases">
        <title>Flavobacterium AR-3-4 sp. nov. isolated from arctic soil.</title>
        <authorList>
            <person name="Chaudhary D.K."/>
        </authorList>
    </citation>
    <scope>NUCLEOTIDE SEQUENCE [LARGE SCALE GENOMIC DNA]</scope>
    <source>
        <strain evidence="2 3">AR-3-4</strain>
    </source>
</reference>
<protein>
    <submittedName>
        <fullName evidence="2">Uncharacterized protein</fullName>
    </submittedName>
</protein>
<proteinExistence type="predicted"/>
<evidence type="ECO:0000313" key="2">
    <source>
        <dbReference type="EMBL" id="TDD93537.1"/>
    </source>
</evidence>
<comment type="caution">
    <text evidence="2">The sequence shown here is derived from an EMBL/GenBank/DDBJ whole genome shotgun (WGS) entry which is preliminary data.</text>
</comment>
<keyword evidence="3" id="KW-1185">Reference proteome</keyword>
<dbReference type="AlphaFoldDB" id="A0A4V2YYK3"/>
<feature type="transmembrane region" description="Helical" evidence="1">
    <location>
        <begin position="21"/>
        <end position="41"/>
    </location>
</feature>
<evidence type="ECO:0000313" key="3">
    <source>
        <dbReference type="Proteomes" id="UP000295479"/>
    </source>
</evidence>
<keyword evidence="1" id="KW-1133">Transmembrane helix</keyword>
<gene>
    <name evidence="2" type="ORF">E0F76_19015</name>
</gene>
<dbReference type="Proteomes" id="UP000295479">
    <property type="component" value="Unassembled WGS sequence"/>
</dbReference>
<accession>A0A4V2YYK3</accession>
<dbReference type="EMBL" id="SMFK01000027">
    <property type="protein sequence ID" value="TDD93537.1"/>
    <property type="molecule type" value="Genomic_DNA"/>
</dbReference>
<sequence length="132" mass="15293">MLNIIGIFFAISIFASMKKKILILNSLLVFAVLFSMLFQSIHSYEHLIKQLSEKECHHKYVSSKEITHQHNNFDHCFVCSFTLSSFVPSNSSHFDFKNFDFPSSHFNFKSRETTPFFEGSLFALRAPPSFIV</sequence>
<dbReference type="OrthoDB" id="1445232at2"/>
<organism evidence="2 3">
    <name type="scientific">Flavobacterium cellulosilyticum</name>
    <dbReference type="NCBI Taxonomy" id="2541731"/>
    <lineage>
        <taxon>Bacteria</taxon>
        <taxon>Pseudomonadati</taxon>
        <taxon>Bacteroidota</taxon>
        <taxon>Flavobacteriia</taxon>
        <taxon>Flavobacteriales</taxon>
        <taxon>Flavobacteriaceae</taxon>
        <taxon>Flavobacterium</taxon>
    </lineage>
</organism>